<dbReference type="Pfam" id="PF00266">
    <property type="entry name" value="Aminotran_5"/>
    <property type="match status" value="1"/>
</dbReference>
<comment type="caution">
    <text evidence="7">The sequence shown here is derived from an EMBL/GenBank/DDBJ whole genome shotgun (WGS) entry which is preliminary data.</text>
</comment>
<dbReference type="NCBIfam" id="TIGR01977">
    <property type="entry name" value="am_tr_V_EF2568"/>
    <property type="match status" value="1"/>
</dbReference>
<evidence type="ECO:0000256" key="2">
    <source>
        <dbReference type="ARBA" id="ARBA00010447"/>
    </source>
</evidence>
<dbReference type="EC" id="2.8.1.7" evidence="3"/>
<name>A0A926DU46_9FIRM</name>
<dbReference type="InterPro" id="IPR016454">
    <property type="entry name" value="Cysteine_dSase"/>
</dbReference>
<dbReference type="Proteomes" id="UP000653127">
    <property type="component" value="Unassembled WGS sequence"/>
</dbReference>
<evidence type="ECO:0000256" key="3">
    <source>
        <dbReference type="ARBA" id="ARBA00012239"/>
    </source>
</evidence>
<comment type="catalytic activity">
    <reaction evidence="5">
        <text>(sulfur carrier)-H + L-cysteine = (sulfur carrier)-SH + L-alanine</text>
        <dbReference type="Rhea" id="RHEA:43892"/>
        <dbReference type="Rhea" id="RHEA-COMP:14737"/>
        <dbReference type="Rhea" id="RHEA-COMP:14739"/>
        <dbReference type="ChEBI" id="CHEBI:29917"/>
        <dbReference type="ChEBI" id="CHEBI:35235"/>
        <dbReference type="ChEBI" id="CHEBI:57972"/>
        <dbReference type="ChEBI" id="CHEBI:64428"/>
        <dbReference type="EC" id="2.8.1.7"/>
    </reaction>
</comment>
<dbReference type="PANTHER" id="PTHR43586:SF4">
    <property type="entry name" value="ISOPENICILLIN N EPIMERASE"/>
    <property type="match status" value="1"/>
</dbReference>
<evidence type="ECO:0000313" key="7">
    <source>
        <dbReference type="EMBL" id="MBC8545320.1"/>
    </source>
</evidence>
<dbReference type="InterPro" id="IPR010969">
    <property type="entry name" value="Cys_dSase-rel_unknwn_funct"/>
</dbReference>
<dbReference type="PIRSF" id="PIRSF005572">
    <property type="entry name" value="NifS"/>
    <property type="match status" value="1"/>
</dbReference>
<dbReference type="SUPFAM" id="SSF53383">
    <property type="entry name" value="PLP-dependent transferases"/>
    <property type="match status" value="1"/>
</dbReference>
<accession>A0A926DU46</accession>
<keyword evidence="7" id="KW-0808">Transferase</keyword>
<gene>
    <name evidence="7" type="ORF">H8711_00020</name>
</gene>
<feature type="domain" description="Aminotransferase class V" evidence="6">
    <location>
        <begin position="2"/>
        <end position="372"/>
    </location>
</feature>
<dbReference type="Gene3D" id="3.40.640.10">
    <property type="entry name" value="Type I PLP-dependent aspartate aminotransferase-like (Major domain)"/>
    <property type="match status" value="1"/>
</dbReference>
<dbReference type="PANTHER" id="PTHR43586">
    <property type="entry name" value="CYSTEINE DESULFURASE"/>
    <property type="match status" value="1"/>
</dbReference>
<dbReference type="GO" id="GO:0031071">
    <property type="term" value="F:cysteine desulfurase activity"/>
    <property type="evidence" value="ECO:0007669"/>
    <property type="project" value="UniProtKB-EC"/>
</dbReference>
<evidence type="ECO:0000256" key="5">
    <source>
        <dbReference type="ARBA" id="ARBA00050776"/>
    </source>
</evidence>
<dbReference type="GO" id="GO:0008483">
    <property type="term" value="F:transaminase activity"/>
    <property type="evidence" value="ECO:0007669"/>
    <property type="project" value="UniProtKB-KW"/>
</dbReference>
<dbReference type="EMBL" id="JACRST010000001">
    <property type="protein sequence ID" value="MBC8545320.1"/>
    <property type="molecule type" value="Genomic_DNA"/>
</dbReference>
<proteinExistence type="inferred from homology"/>
<comment type="cofactor">
    <cofactor evidence="1">
        <name>pyridoxal 5'-phosphate</name>
        <dbReference type="ChEBI" id="CHEBI:597326"/>
    </cofactor>
</comment>
<evidence type="ECO:0000259" key="6">
    <source>
        <dbReference type="Pfam" id="PF00266"/>
    </source>
</evidence>
<dbReference type="InterPro" id="IPR015422">
    <property type="entry name" value="PyrdxlP-dep_Trfase_small"/>
</dbReference>
<dbReference type="Gene3D" id="3.90.1150.10">
    <property type="entry name" value="Aspartate Aminotransferase, domain 1"/>
    <property type="match status" value="1"/>
</dbReference>
<comment type="similarity">
    <text evidence="2">Belongs to the class-V pyridoxal-phosphate-dependent aminotransferase family. Csd subfamily.</text>
</comment>
<dbReference type="InterPro" id="IPR000192">
    <property type="entry name" value="Aminotrans_V_dom"/>
</dbReference>
<evidence type="ECO:0000313" key="8">
    <source>
        <dbReference type="Proteomes" id="UP000653127"/>
    </source>
</evidence>
<keyword evidence="8" id="KW-1185">Reference proteome</keyword>
<evidence type="ECO:0000256" key="4">
    <source>
        <dbReference type="ARBA" id="ARBA00022898"/>
    </source>
</evidence>
<dbReference type="InterPro" id="IPR015421">
    <property type="entry name" value="PyrdxlP-dep_Trfase_major"/>
</dbReference>
<organism evidence="7 8">
    <name type="scientific">Ligaoa zhengdingensis</name>
    <dbReference type="NCBI Taxonomy" id="2763658"/>
    <lineage>
        <taxon>Bacteria</taxon>
        <taxon>Bacillati</taxon>
        <taxon>Bacillota</taxon>
        <taxon>Clostridia</taxon>
        <taxon>Eubacteriales</taxon>
        <taxon>Oscillospiraceae</taxon>
        <taxon>Ligaoa</taxon>
    </lineage>
</organism>
<sequence length="386" mass="42516">MIYFDNAATTYPKPPQLIGAFSDYLKMYGANPGRSGHEMSLATAKQVYETRELIGSLFHAENPEAILFTQNCTHSLNLVLKGVLKWGDHVVISALEHNSVLRPVYQLWREHGVQYSVAQVVEGDDDATVENFRRCLHRNTRLIACTHGSNVFGIKLPIERLARLAHENNALFLADCAQTAGVEEIDFQAMGLDFLAAPGHKGLYGPTGTGVLLLRDSEFPLDTLMEGGTGSNSLDYAQPDFLPDRLESGTVNTAGILALRAGVAEVINRSTARIKAHEMALAQALYDGLTEIPGVRLYTARPTEQHHLPVISFTVEGEHSETTAQKLNQYGAATRGGYHCAPLPHQKMGTLQTGTVRASLGMYNTEEEVREFLTILKMLQNQKRKD</sequence>
<keyword evidence="7" id="KW-0032">Aminotransferase</keyword>
<dbReference type="RefSeq" id="WP_249281480.1">
    <property type="nucleotide sequence ID" value="NZ_JACRST010000001.1"/>
</dbReference>
<dbReference type="InterPro" id="IPR015424">
    <property type="entry name" value="PyrdxlP-dep_Trfase"/>
</dbReference>
<keyword evidence="4" id="KW-0663">Pyridoxal phosphate</keyword>
<reference evidence="7" key="1">
    <citation type="submission" date="2020-08" db="EMBL/GenBank/DDBJ databases">
        <title>Genome public.</title>
        <authorList>
            <person name="Liu C."/>
            <person name="Sun Q."/>
        </authorList>
    </citation>
    <scope>NUCLEOTIDE SEQUENCE</scope>
    <source>
        <strain evidence="7">NSJ-31</strain>
    </source>
</reference>
<protein>
    <recommendedName>
        <fullName evidence="3">cysteine desulfurase</fullName>
        <ecNumber evidence="3">2.8.1.7</ecNumber>
    </recommendedName>
</protein>
<evidence type="ECO:0000256" key="1">
    <source>
        <dbReference type="ARBA" id="ARBA00001933"/>
    </source>
</evidence>
<dbReference type="AlphaFoldDB" id="A0A926DU46"/>